<dbReference type="EMBL" id="BARU01017656">
    <property type="protein sequence ID" value="GAH61547.1"/>
    <property type="molecule type" value="Genomic_DNA"/>
</dbReference>
<sequence length="101" mass="11353">MNDNWLGITTRVTYQSITDFTNSSIFANVGQFQWLYGNSFTVSNNAESIASKNGKTVVAMYNGTQQGKGSVLAFGDFHWAYNRYTSLSYSQDHFNLLKNSI</sequence>
<dbReference type="AlphaFoldDB" id="X1GWM2"/>
<gene>
    <name evidence="1" type="ORF">S03H2_29264</name>
</gene>
<proteinExistence type="predicted"/>
<organism evidence="1">
    <name type="scientific">marine sediment metagenome</name>
    <dbReference type="NCBI Taxonomy" id="412755"/>
    <lineage>
        <taxon>unclassified sequences</taxon>
        <taxon>metagenomes</taxon>
        <taxon>ecological metagenomes</taxon>
    </lineage>
</organism>
<evidence type="ECO:0000313" key="1">
    <source>
        <dbReference type="EMBL" id="GAH61547.1"/>
    </source>
</evidence>
<name>X1GWM2_9ZZZZ</name>
<feature type="non-terminal residue" evidence="1">
    <location>
        <position position="101"/>
    </location>
</feature>
<accession>X1GWM2</accession>
<comment type="caution">
    <text evidence="1">The sequence shown here is derived from an EMBL/GenBank/DDBJ whole genome shotgun (WGS) entry which is preliminary data.</text>
</comment>
<reference evidence="1" key="1">
    <citation type="journal article" date="2014" name="Front. Microbiol.">
        <title>High frequency of phylogenetically diverse reductive dehalogenase-homologous genes in deep subseafloor sedimentary metagenomes.</title>
        <authorList>
            <person name="Kawai M."/>
            <person name="Futagami T."/>
            <person name="Toyoda A."/>
            <person name="Takaki Y."/>
            <person name="Nishi S."/>
            <person name="Hori S."/>
            <person name="Arai W."/>
            <person name="Tsubouchi T."/>
            <person name="Morono Y."/>
            <person name="Uchiyama I."/>
            <person name="Ito T."/>
            <person name="Fujiyama A."/>
            <person name="Inagaki F."/>
            <person name="Takami H."/>
        </authorList>
    </citation>
    <scope>NUCLEOTIDE SEQUENCE</scope>
    <source>
        <strain evidence="1">Expedition CK06-06</strain>
    </source>
</reference>
<protein>
    <submittedName>
        <fullName evidence="1">Uncharacterized protein</fullName>
    </submittedName>
</protein>